<proteinExistence type="predicted"/>
<evidence type="ECO:0000313" key="1">
    <source>
        <dbReference type="EMBL" id="KAG7999912.1"/>
    </source>
</evidence>
<dbReference type="Proteomes" id="UP000805704">
    <property type="component" value="Chromosome 9"/>
</dbReference>
<reference evidence="1" key="1">
    <citation type="submission" date="2020-04" db="EMBL/GenBank/DDBJ databases">
        <title>A chromosome-scale assembly and high-density genetic map of the yellow drum (Nibea albiflora) genome.</title>
        <authorList>
            <person name="Xu D."/>
            <person name="Zhang W."/>
            <person name="Chen R."/>
            <person name="Tan P."/>
            <person name="Wang L."/>
            <person name="Song H."/>
            <person name="Tian L."/>
            <person name="Zhu Q."/>
            <person name="Wang B."/>
        </authorList>
    </citation>
    <scope>NUCLEOTIDE SEQUENCE</scope>
    <source>
        <strain evidence="1">ZJHYS-2018</strain>
    </source>
</reference>
<sequence length="84" mass="9817">MMPQPKPNSRKTALFEINPETRVFRQLRNERDKPSGNTGELKALHKEVWWCWVVWYSDIKEAGQQAGSPVLSSHSHVRKRVTFL</sequence>
<keyword evidence="2" id="KW-1185">Reference proteome</keyword>
<evidence type="ECO:0000313" key="2">
    <source>
        <dbReference type="Proteomes" id="UP000805704"/>
    </source>
</evidence>
<name>A0ACB7ED10_NIBAL</name>
<accession>A0ACB7ED10</accession>
<comment type="caution">
    <text evidence="1">The sequence shown here is derived from an EMBL/GenBank/DDBJ whole genome shotgun (WGS) entry which is preliminary data.</text>
</comment>
<dbReference type="EMBL" id="CM024797">
    <property type="protein sequence ID" value="KAG7999912.1"/>
    <property type="molecule type" value="Genomic_DNA"/>
</dbReference>
<organism evidence="1 2">
    <name type="scientific">Nibea albiflora</name>
    <name type="common">Yellow drum</name>
    <name type="synonym">Corvina albiflora</name>
    <dbReference type="NCBI Taxonomy" id="240163"/>
    <lineage>
        <taxon>Eukaryota</taxon>
        <taxon>Metazoa</taxon>
        <taxon>Chordata</taxon>
        <taxon>Craniata</taxon>
        <taxon>Vertebrata</taxon>
        <taxon>Euteleostomi</taxon>
        <taxon>Actinopterygii</taxon>
        <taxon>Neopterygii</taxon>
        <taxon>Teleostei</taxon>
        <taxon>Neoteleostei</taxon>
        <taxon>Acanthomorphata</taxon>
        <taxon>Eupercaria</taxon>
        <taxon>Sciaenidae</taxon>
        <taxon>Nibea</taxon>
    </lineage>
</organism>
<gene>
    <name evidence="1" type="ORF">GBF38_001988</name>
</gene>
<protein>
    <submittedName>
        <fullName evidence="1">Uncharacterized protein</fullName>
    </submittedName>
</protein>